<evidence type="ECO:0000256" key="3">
    <source>
        <dbReference type="ARBA" id="ARBA00022692"/>
    </source>
</evidence>
<gene>
    <name evidence="8" type="ORF">RGD00_06670</name>
</gene>
<comment type="subcellular location">
    <subcellularLocation>
        <location evidence="1">Cell membrane</location>
        <topology evidence="1">Multi-pass membrane protein</topology>
    </subcellularLocation>
</comment>
<keyword evidence="5 6" id="KW-0472">Membrane</keyword>
<keyword evidence="2" id="KW-1003">Cell membrane</keyword>
<evidence type="ECO:0000256" key="5">
    <source>
        <dbReference type="ARBA" id="ARBA00023136"/>
    </source>
</evidence>
<reference evidence="8 9" key="1">
    <citation type="submission" date="2023-09" db="EMBL/GenBank/DDBJ databases">
        <title>Xinfangfangia sedmenti sp. nov., isolated the sedment.</title>
        <authorList>
            <person name="Xu L."/>
        </authorList>
    </citation>
    <scope>NUCLEOTIDE SEQUENCE [LARGE SCALE GENOMIC DNA]</scope>
    <source>
        <strain evidence="8 9">LG-4</strain>
    </source>
</reference>
<evidence type="ECO:0000313" key="9">
    <source>
        <dbReference type="Proteomes" id="UP001247754"/>
    </source>
</evidence>
<dbReference type="EMBL" id="JAVKPH010000005">
    <property type="protein sequence ID" value="MDR5652277.1"/>
    <property type="molecule type" value="Genomic_DNA"/>
</dbReference>
<feature type="transmembrane region" description="Helical" evidence="6">
    <location>
        <begin position="57"/>
        <end position="75"/>
    </location>
</feature>
<evidence type="ECO:0000256" key="6">
    <source>
        <dbReference type="SAM" id="Phobius"/>
    </source>
</evidence>
<accession>A0ABU1F771</accession>
<keyword evidence="9" id="KW-1185">Reference proteome</keyword>
<dbReference type="PANTHER" id="PTHR40077">
    <property type="entry name" value="MEMBRANE PROTEIN-RELATED"/>
    <property type="match status" value="1"/>
</dbReference>
<organism evidence="8 9">
    <name type="scientific">Ruixingdingia sedimenti</name>
    <dbReference type="NCBI Taxonomy" id="3073604"/>
    <lineage>
        <taxon>Bacteria</taxon>
        <taxon>Pseudomonadati</taxon>
        <taxon>Pseudomonadota</taxon>
        <taxon>Alphaproteobacteria</taxon>
        <taxon>Rhodobacterales</taxon>
        <taxon>Paracoccaceae</taxon>
        <taxon>Ruixingdingia</taxon>
    </lineage>
</organism>
<sequence>MSQATPVIRSRGSDRLFGLFRLVAVVEGVTTILLFFVAMPVKYLAGDASWVQVMGPVHGYAFVAYLALMVLALRGRGWSGGDWMRTAFASFVPFGTFLNDPFLKRRRAADGANAPA</sequence>
<feature type="transmembrane region" description="Helical" evidence="6">
    <location>
        <begin position="16"/>
        <end position="37"/>
    </location>
</feature>
<dbReference type="InterPro" id="IPR023845">
    <property type="entry name" value="DUF3817_TM"/>
</dbReference>
<evidence type="ECO:0000256" key="4">
    <source>
        <dbReference type="ARBA" id="ARBA00022989"/>
    </source>
</evidence>
<dbReference type="RefSeq" id="WP_310456526.1">
    <property type="nucleotide sequence ID" value="NZ_JAVKPH010000005.1"/>
</dbReference>
<name>A0ABU1F771_9RHOB</name>
<keyword evidence="4 6" id="KW-1133">Transmembrane helix</keyword>
<comment type="caution">
    <text evidence="8">The sequence shown here is derived from an EMBL/GenBank/DDBJ whole genome shotgun (WGS) entry which is preliminary data.</text>
</comment>
<protein>
    <submittedName>
        <fullName evidence="8">DUF3817 domain-containing protein</fullName>
    </submittedName>
</protein>
<evidence type="ECO:0000256" key="2">
    <source>
        <dbReference type="ARBA" id="ARBA00022475"/>
    </source>
</evidence>
<dbReference type="PANTHER" id="PTHR40077:SF1">
    <property type="entry name" value="MEMBRANE PROTEIN"/>
    <property type="match status" value="1"/>
</dbReference>
<proteinExistence type="predicted"/>
<feature type="domain" description="DUF3817" evidence="7">
    <location>
        <begin position="18"/>
        <end position="104"/>
    </location>
</feature>
<evidence type="ECO:0000259" key="7">
    <source>
        <dbReference type="Pfam" id="PF12823"/>
    </source>
</evidence>
<dbReference type="NCBIfam" id="TIGR03954">
    <property type="entry name" value="integ_memb_HG"/>
    <property type="match status" value="1"/>
</dbReference>
<evidence type="ECO:0000313" key="8">
    <source>
        <dbReference type="EMBL" id="MDR5652277.1"/>
    </source>
</evidence>
<dbReference type="Proteomes" id="UP001247754">
    <property type="component" value="Unassembled WGS sequence"/>
</dbReference>
<keyword evidence="3 6" id="KW-0812">Transmembrane</keyword>
<dbReference type="Pfam" id="PF12823">
    <property type="entry name" value="DUF3817"/>
    <property type="match status" value="1"/>
</dbReference>
<evidence type="ECO:0000256" key="1">
    <source>
        <dbReference type="ARBA" id="ARBA00004651"/>
    </source>
</evidence>